<feature type="domain" description="Glycosyltransferase 2-like" evidence="4">
    <location>
        <begin position="9"/>
        <end position="183"/>
    </location>
</feature>
<evidence type="ECO:0000259" key="4">
    <source>
        <dbReference type="Pfam" id="PF00535"/>
    </source>
</evidence>
<dbReference type="Pfam" id="PF00535">
    <property type="entry name" value="Glycos_transf_2"/>
    <property type="match status" value="1"/>
</dbReference>
<dbReference type="PANTHER" id="PTHR43179:SF12">
    <property type="entry name" value="GALACTOFURANOSYLTRANSFERASE GLFT2"/>
    <property type="match status" value="1"/>
</dbReference>
<dbReference type="STRING" id="456442.Mboo_1753"/>
<dbReference type="InterPro" id="IPR001173">
    <property type="entry name" value="Glyco_trans_2-like"/>
</dbReference>
<keyword evidence="6" id="KW-1185">Reference proteome</keyword>
<dbReference type="GO" id="GO:0016757">
    <property type="term" value="F:glycosyltransferase activity"/>
    <property type="evidence" value="ECO:0007669"/>
    <property type="project" value="UniProtKB-KW"/>
</dbReference>
<dbReference type="Proteomes" id="UP000002408">
    <property type="component" value="Chromosome"/>
</dbReference>
<gene>
    <name evidence="5" type="ordered locus">Mboo_1753</name>
</gene>
<evidence type="ECO:0000256" key="2">
    <source>
        <dbReference type="ARBA" id="ARBA00022676"/>
    </source>
</evidence>
<dbReference type="KEGG" id="mbn:Mboo_1753"/>
<protein>
    <submittedName>
        <fullName evidence="5">Glycosyl transferase, family 2</fullName>
    </submittedName>
</protein>
<keyword evidence="2" id="KW-0328">Glycosyltransferase</keyword>
<dbReference type="Gene3D" id="3.90.550.10">
    <property type="entry name" value="Spore Coat Polysaccharide Biosynthesis Protein SpsA, Chain A"/>
    <property type="match status" value="1"/>
</dbReference>
<keyword evidence="3 5" id="KW-0808">Transferase</keyword>
<reference evidence="6" key="1">
    <citation type="journal article" date="2015" name="Microbiology">
        <title>Genome of Methanoregula boonei 6A8 reveals adaptations to oligotrophic peatland environments.</title>
        <authorList>
            <person name="Braeuer S."/>
            <person name="Cadillo-Quiroz H."/>
            <person name="Kyrpides N."/>
            <person name="Woyke T."/>
            <person name="Goodwin L."/>
            <person name="Detter C."/>
            <person name="Podell S."/>
            <person name="Yavitt J.B."/>
            <person name="Zinder S.H."/>
        </authorList>
    </citation>
    <scope>NUCLEOTIDE SEQUENCE [LARGE SCALE GENOMIC DNA]</scope>
    <source>
        <strain evidence="6">DSM 21154 / JCM 14090 / 6A8</strain>
    </source>
</reference>
<dbReference type="PANTHER" id="PTHR43179">
    <property type="entry name" value="RHAMNOSYLTRANSFERASE WBBL"/>
    <property type="match status" value="1"/>
</dbReference>
<dbReference type="EMBL" id="CP000780">
    <property type="protein sequence ID" value="ABS56270.1"/>
    <property type="molecule type" value="Genomic_DNA"/>
</dbReference>
<organism evidence="5 6">
    <name type="scientific">Methanoregula boonei (strain DSM 21154 / JCM 14090 / 6A8)</name>
    <dbReference type="NCBI Taxonomy" id="456442"/>
    <lineage>
        <taxon>Archaea</taxon>
        <taxon>Methanobacteriati</taxon>
        <taxon>Methanobacteriota</taxon>
        <taxon>Stenosarchaea group</taxon>
        <taxon>Methanomicrobia</taxon>
        <taxon>Methanomicrobiales</taxon>
        <taxon>Methanoregulaceae</taxon>
        <taxon>Methanoregula</taxon>
    </lineage>
</organism>
<dbReference type="InterPro" id="IPR029044">
    <property type="entry name" value="Nucleotide-diphossugar_trans"/>
</dbReference>
<accession>A7I959</accession>
<dbReference type="RefSeq" id="WP_012107318.1">
    <property type="nucleotide sequence ID" value="NC_009712.1"/>
</dbReference>
<evidence type="ECO:0000313" key="6">
    <source>
        <dbReference type="Proteomes" id="UP000002408"/>
    </source>
</evidence>
<evidence type="ECO:0000313" key="5">
    <source>
        <dbReference type="EMBL" id="ABS56270.1"/>
    </source>
</evidence>
<dbReference type="eggNOG" id="arCOG01383">
    <property type="taxonomic scope" value="Archaea"/>
</dbReference>
<sequence>MLMESPRVCIILLNWNGWQDTLACISSLRRITYPNYRIILIDNGSNDNSCDVFASHLDAGICFIPLKENLGFAKGCNFGMKYALENMNPDYILLLNNDTVVEPDFLSKVVQEAEASGAGMAQPLLLRMADHNIIDVSGHKLYWGLMFARGAGEPNKGQYKDSSGLMGVSGACALYKTEMIRQIGILDESYSHGSEDTEYGWRATKAGWKTAFIPSAIVYHRGQVSGKKMLKINPQLINAIYKDSARPCKTHGTRLQKIQFVFLMLYQGTRSVIGKYLGRHEFGCGPHIIAIREMIFG</sequence>
<dbReference type="CDD" id="cd04186">
    <property type="entry name" value="GT_2_like_c"/>
    <property type="match status" value="1"/>
</dbReference>
<name>A7I959_METB6</name>
<dbReference type="CAZy" id="GT2">
    <property type="family name" value="Glycosyltransferase Family 2"/>
</dbReference>
<proteinExistence type="inferred from homology"/>
<dbReference type="GeneID" id="5409914"/>
<dbReference type="AlphaFoldDB" id="A7I959"/>
<comment type="similarity">
    <text evidence="1">Belongs to the glycosyltransferase 2 family.</text>
</comment>
<dbReference type="SUPFAM" id="SSF53448">
    <property type="entry name" value="Nucleotide-diphospho-sugar transferases"/>
    <property type="match status" value="1"/>
</dbReference>
<dbReference type="HOGENOM" id="CLU_023845_4_1_2"/>
<evidence type="ECO:0000256" key="1">
    <source>
        <dbReference type="ARBA" id="ARBA00006739"/>
    </source>
</evidence>
<evidence type="ECO:0000256" key="3">
    <source>
        <dbReference type="ARBA" id="ARBA00022679"/>
    </source>
</evidence>